<evidence type="ECO:0000313" key="2">
    <source>
        <dbReference type="EMBL" id="WNM27759.1"/>
    </source>
</evidence>
<dbReference type="Proteomes" id="UP001303408">
    <property type="component" value="Chromosome"/>
</dbReference>
<gene>
    <name evidence="2" type="ORF">RN607_01775</name>
</gene>
<dbReference type="KEGG" id="dcp:RN607_01775"/>
<keyword evidence="1" id="KW-0472">Membrane</keyword>
<keyword evidence="1" id="KW-1133">Transmembrane helix</keyword>
<accession>A0AA96FCC9</accession>
<organism evidence="2">
    <name type="scientific">Demequina capsici</name>
    <dbReference type="NCBI Taxonomy" id="3075620"/>
    <lineage>
        <taxon>Bacteria</taxon>
        <taxon>Bacillati</taxon>
        <taxon>Actinomycetota</taxon>
        <taxon>Actinomycetes</taxon>
        <taxon>Micrococcales</taxon>
        <taxon>Demequinaceae</taxon>
        <taxon>Demequina</taxon>
    </lineage>
</organism>
<protein>
    <submittedName>
        <fullName evidence="2">Uncharacterized protein</fullName>
    </submittedName>
</protein>
<dbReference type="AlphaFoldDB" id="A0AA96FCC9"/>
<reference evidence="2" key="1">
    <citation type="submission" date="2023-09" db="EMBL/GenBank/DDBJ databases">
        <title>Demequina sp. a novel bacteria isolated from Capsicum annuum.</title>
        <authorList>
            <person name="Humaira Z."/>
            <person name="Lee J."/>
            <person name="Cho D."/>
        </authorList>
    </citation>
    <scope>NUCLEOTIDE SEQUENCE</scope>
    <source>
        <strain evidence="2">PMTSA13</strain>
    </source>
</reference>
<dbReference type="EMBL" id="CP134880">
    <property type="protein sequence ID" value="WNM27759.1"/>
    <property type="molecule type" value="Genomic_DNA"/>
</dbReference>
<keyword evidence="1" id="KW-0812">Transmembrane</keyword>
<sequence>MRRFEEAFQDAVDASGTEVARALREPARVDALRSRAARERRRLTFGTVGALLLAGVVAGVVTAPGGDRPEPFQAASATVQTSELDAAVSAETAVGPEALTVGGDTHACGDEWTLDQGVVVHARQVLAIGAALIQTRTVLEDVDPEVSAAAAAGFSTWGIRWESSVRLAPGDAGAGLRLVTESFAILGGVVVGWMPAVGASSEAVDAHGIKVLPSSVPAPVPGSCGTGADSRYAAAGTVIAVVAQVQDAEGSPVATWVEMSGDALTGPTRVAGVSLACGDALPSHLPGDLWPAAVGEGGDVASAQRTRIVGRVTSLLEDQASPADGVVHADPAVVQLRLVQGEPGLDYYATAVMVDQGRIVAAVPVTVYPNASDSWEIGTRLDGAMPLRPRSCLTGVPSGGVDPQVRGAADGAGSYEVHAVVVAVDPLGRVVGHWFDPAGLPAQVVEMLVADDVPGPEWQMVESPAAAALWDAPPACGDVMVDTITGNFTDRTVRGLAVQARAFVVDDTLHVESSPTESVAGLTPLYVEVALDRLRDGVTYEVSAVTIRSGVVVGVTDVPYVVGDLGRLPSEYAQGWTIAGPVAPGVCARGAVSADVEGIAVVHLTVRALSGGEVWGAWFDPTGGGLARVDFLS</sequence>
<feature type="transmembrane region" description="Helical" evidence="1">
    <location>
        <begin position="43"/>
        <end position="63"/>
    </location>
</feature>
<dbReference type="RefSeq" id="WP_313543913.1">
    <property type="nucleotide sequence ID" value="NZ_CP134880.1"/>
</dbReference>
<name>A0AA96FCC9_9MICO</name>
<proteinExistence type="predicted"/>
<evidence type="ECO:0000256" key="1">
    <source>
        <dbReference type="SAM" id="Phobius"/>
    </source>
</evidence>